<name>A0ABQ9VCZ0_SAGOE</name>
<gene>
    <name evidence="2" type="ORF">P7K49_016464</name>
</gene>
<sequence length="98" mass="10703">MVTKPKAVSTPAAATTQQSALASTTAVTSSVVTTVAQAPTPALLWRPLPHQHPTLQHQRQHLLNLHLLVQLNKRNLEKSQQRHQWLTSTDSKSGDSSP</sequence>
<dbReference type="Proteomes" id="UP001266305">
    <property type="component" value="Unassembled WGS sequence"/>
</dbReference>
<accession>A0ABQ9VCZ0</accession>
<feature type="compositionally biased region" description="Low complexity" evidence="1">
    <location>
        <begin position="7"/>
        <end position="25"/>
    </location>
</feature>
<organism evidence="2 3">
    <name type="scientific">Saguinus oedipus</name>
    <name type="common">Cotton-top tamarin</name>
    <name type="synonym">Oedipomidas oedipus</name>
    <dbReference type="NCBI Taxonomy" id="9490"/>
    <lineage>
        <taxon>Eukaryota</taxon>
        <taxon>Metazoa</taxon>
        <taxon>Chordata</taxon>
        <taxon>Craniata</taxon>
        <taxon>Vertebrata</taxon>
        <taxon>Euteleostomi</taxon>
        <taxon>Mammalia</taxon>
        <taxon>Eutheria</taxon>
        <taxon>Euarchontoglires</taxon>
        <taxon>Primates</taxon>
        <taxon>Haplorrhini</taxon>
        <taxon>Platyrrhini</taxon>
        <taxon>Cebidae</taxon>
        <taxon>Callitrichinae</taxon>
        <taxon>Saguinus</taxon>
    </lineage>
</organism>
<evidence type="ECO:0000313" key="3">
    <source>
        <dbReference type="Proteomes" id="UP001266305"/>
    </source>
</evidence>
<feature type="region of interest" description="Disordered" evidence="1">
    <location>
        <begin position="78"/>
        <end position="98"/>
    </location>
</feature>
<proteinExistence type="predicted"/>
<dbReference type="EMBL" id="JASSZA010000007">
    <property type="protein sequence ID" value="KAK2106950.1"/>
    <property type="molecule type" value="Genomic_DNA"/>
</dbReference>
<feature type="region of interest" description="Disordered" evidence="1">
    <location>
        <begin position="1"/>
        <end position="25"/>
    </location>
</feature>
<comment type="caution">
    <text evidence="2">The sequence shown here is derived from an EMBL/GenBank/DDBJ whole genome shotgun (WGS) entry which is preliminary data.</text>
</comment>
<feature type="compositionally biased region" description="Polar residues" evidence="1">
    <location>
        <begin position="82"/>
        <end position="98"/>
    </location>
</feature>
<keyword evidence="3" id="KW-1185">Reference proteome</keyword>
<evidence type="ECO:0000313" key="2">
    <source>
        <dbReference type="EMBL" id="KAK2106950.1"/>
    </source>
</evidence>
<protein>
    <submittedName>
        <fullName evidence="2">Uncharacterized protein</fullName>
    </submittedName>
</protein>
<reference evidence="2 3" key="1">
    <citation type="submission" date="2023-05" db="EMBL/GenBank/DDBJ databases">
        <title>B98-5 Cell Line De Novo Hybrid Assembly: An Optical Mapping Approach.</title>
        <authorList>
            <person name="Kananen K."/>
            <person name="Auerbach J.A."/>
            <person name="Kautto E."/>
            <person name="Blachly J.S."/>
        </authorList>
    </citation>
    <scope>NUCLEOTIDE SEQUENCE [LARGE SCALE GENOMIC DNA]</scope>
    <source>
        <strain evidence="2">B95-8</strain>
        <tissue evidence="2">Cell line</tissue>
    </source>
</reference>
<evidence type="ECO:0000256" key="1">
    <source>
        <dbReference type="SAM" id="MobiDB-lite"/>
    </source>
</evidence>